<dbReference type="Gene3D" id="2.70.98.10">
    <property type="match status" value="1"/>
</dbReference>
<dbReference type="GO" id="GO:0030246">
    <property type="term" value="F:carbohydrate binding"/>
    <property type="evidence" value="ECO:0007669"/>
    <property type="project" value="InterPro"/>
</dbReference>
<dbReference type="CDD" id="cd09022">
    <property type="entry name" value="Aldose_epim_Ec_YihR"/>
    <property type="match status" value="1"/>
</dbReference>
<name>A0A9D2RP81_9MICO</name>
<gene>
    <name evidence="2" type="ORF">H9786_04065</name>
</gene>
<dbReference type="Proteomes" id="UP000823823">
    <property type="component" value="Unassembled WGS sequence"/>
</dbReference>
<dbReference type="InterPro" id="IPR014718">
    <property type="entry name" value="GH-type_carb-bd"/>
</dbReference>
<evidence type="ECO:0000313" key="2">
    <source>
        <dbReference type="EMBL" id="HJB09697.1"/>
    </source>
</evidence>
<accession>A0A9D2RP81</accession>
<dbReference type="EMBL" id="DWZH01000032">
    <property type="protein sequence ID" value="HJB09697.1"/>
    <property type="molecule type" value="Genomic_DNA"/>
</dbReference>
<dbReference type="PANTHER" id="PTHR10091">
    <property type="entry name" value="ALDOSE-1-EPIMERASE"/>
    <property type="match status" value="1"/>
</dbReference>
<dbReference type="GO" id="GO:0033499">
    <property type="term" value="P:galactose catabolic process via UDP-galactose, Leloir pathway"/>
    <property type="evidence" value="ECO:0007669"/>
    <property type="project" value="TreeGrafter"/>
</dbReference>
<protein>
    <submittedName>
        <fullName evidence="2">Aldose 1-epimerase family protein</fullName>
    </submittedName>
</protein>
<dbReference type="InterPro" id="IPR008183">
    <property type="entry name" value="Aldose_1/G6P_1-epimerase"/>
</dbReference>
<reference evidence="2" key="1">
    <citation type="journal article" date="2021" name="PeerJ">
        <title>Extensive microbial diversity within the chicken gut microbiome revealed by metagenomics and culture.</title>
        <authorList>
            <person name="Gilroy R."/>
            <person name="Ravi A."/>
            <person name="Getino M."/>
            <person name="Pursley I."/>
            <person name="Horton D.L."/>
            <person name="Alikhan N.F."/>
            <person name="Baker D."/>
            <person name="Gharbi K."/>
            <person name="Hall N."/>
            <person name="Watson M."/>
            <person name="Adriaenssens E.M."/>
            <person name="Foster-Nyarko E."/>
            <person name="Jarju S."/>
            <person name="Secka A."/>
            <person name="Antonio M."/>
            <person name="Oren A."/>
            <person name="Chaudhuri R.R."/>
            <person name="La Ragione R."/>
            <person name="Hildebrand F."/>
            <person name="Pallen M.J."/>
        </authorList>
    </citation>
    <scope>NUCLEOTIDE SEQUENCE</scope>
    <source>
        <strain evidence="2">ChiHjej13B12-24818</strain>
    </source>
</reference>
<dbReference type="SUPFAM" id="SSF74650">
    <property type="entry name" value="Galactose mutarotase-like"/>
    <property type="match status" value="1"/>
</dbReference>
<sequence length="337" mass="36281">MTDSTDGAESPASRKSTKSAESTRTAGIPSPALVRDRGDLLTLSAGPYSAEISTVGAIVESLTIGGRDLLVRNPEQGPMAFYRGAIVAPWPNRIGDGLYTWDGQEIQAPLTEVERGNALHGLISFQAFTPATVGDDEVILRTELYPSPGYPFHLLVTVHHSLDPEEGLITTVTARNLGTQDAPYGVCPHPYLVAGPENLDEWSLQVQTGTVLTVTEDRLLPTGTAPVEPGSEFDFSAPRRIGTLFIDHAFTDLARDEEGQLLVRVTAPGGTGVEMCAGPECGWLQIHTGDRPEPENHRRGLAVEPMTCPPDAFRSGTDVVRLRPQAEHSASWAIRGW</sequence>
<organism evidence="2 3">
    <name type="scientific">Candidatus Brachybacterium merdavium</name>
    <dbReference type="NCBI Taxonomy" id="2838513"/>
    <lineage>
        <taxon>Bacteria</taxon>
        <taxon>Bacillati</taxon>
        <taxon>Actinomycetota</taxon>
        <taxon>Actinomycetes</taxon>
        <taxon>Micrococcales</taxon>
        <taxon>Dermabacteraceae</taxon>
        <taxon>Brachybacterium</taxon>
    </lineage>
</organism>
<evidence type="ECO:0000313" key="3">
    <source>
        <dbReference type="Proteomes" id="UP000823823"/>
    </source>
</evidence>
<evidence type="ECO:0000256" key="1">
    <source>
        <dbReference type="SAM" id="MobiDB-lite"/>
    </source>
</evidence>
<reference evidence="2" key="2">
    <citation type="submission" date="2021-04" db="EMBL/GenBank/DDBJ databases">
        <authorList>
            <person name="Gilroy R."/>
        </authorList>
    </citation>
    <scope>NUCLEOTIDE SEQUENCE</scope>
    <source>
        <strain evidence="2">ChiHjej13B12-24818</strain>
    </source>
</reference>
<dbReference type="InterPro" id="IPR011013">
    <property type="entry name" value="Gal_mutarotase_sf_dom"/>
</dbReference>
<dbReference type="InterPro" id="IPR037480">
    <property type="entry name" value="YihR-like"/>
</dbReference>
<feature type="region of interest" description="Disordered" evidence="1">
    <location>
        <begin position="1"/>
        <end position="31"/>
    </location>
</feature>
<dbReference type="PANTHER" id="PTHR10091:SF0">
    <property type="entry name" value="GALACTOSE MUTAROTASE"/>
    <property type="match status" value="1"/>
</dbReference>
<dbReference type="GO" id="GO:0004034">
    <property type="term" value="F:aldose 1-epimerase activity"/>
    <property type="evidence" value="ECO:0007669"/>
    <property type="project" value="TreeGrafter"/>
</dbReference>
<proteinExistence type="predicted"/>
<dbReference type="AlphaFoldDB" id="A0A9D2RP81"/>
<comment type="caution">
    <text evidence="2">The sequence shown here is derived from an EMBL/GenBank/DDBJ whole genome shotgun (WGS) entry which is preliminary data.</text>
</comment>
<dbReference type="Pfam" id="PF01263">
    <property type="entry name" value="Aldose_epim"/>
    <property type="match status" value="1"/>
</dbReference>
<dbReference type="GO" id="GO:0006006">
    <property type="term" value="P:glucose metabolic process"/>
    <property type="evidence" value="ECO:0007669"/>
    <property type="project" value="TreeGrafter"/>
</dbReference>